<evidence type="ECO:0000256" key="2">
    <source>
        <dbReference type="ARBA" id="ARBA00022692"/>
    </source>
</evidence>
<sequence length="118" mass="13328">MYTTHAHVTTWVIAIILFVIAFALYKSGNTKGSRIVHMILRLFYILVIITGGILFFKFQSTFGPALYGMKLLGGLLVIGMMEMILTRIKKGKGTGIFWLLFIIFFVAVLYLGFVKLPM</sequence>
<evidence type="ECO:0000256" key="3">
    <source>
        <dbReference type="ARBA" id="ARBA00022989"/>
    </source>
</evidence>
<dbReference type="InterPro" id="IPR010899">
    <property type="entry name" value="UPF0344"/>
</dbReference>
<dbReference type="GO" id="GO:0005886">
    <property type="term" value="C:plasma membrane"/>
    <property type="evidence" value="ECO:0007669"/>
    <property type="project" value="UniProtKB-SubCell"/>
</dbReference>
<name>A0AAW6T3Q3_9BACI</name>
<evidence type="ECO:0000313" key="7">
    <source>
        <dbReference type="Proteomes" id="UP001159179"/>
    </source>
</evidence>
<protein>
    <recommendedName>
        <fullName evidence="5">UPF0344 protein P5X88_21425</fullName>
    </recommendedName>
</protein>
<accession>A0AAW6T3Q3</accession>
<dbReference type="AlphaFoldDB" id="A0AAW6T3Q3"/>
<keyword evidence="3 5" id="KW-1133">Transmembrane helix</keyword>
<feature type="transmembrane region" description="Helical" evidence="5">
    <location>
        <begin position="96"/>
        <end position="113"/>
    </location>
</feature>
<feature type="transmembrane region" description="Helical" evidence="5">
    <location>
        <begin position="38"/>
        <end position="58"/>
    </location>
</feature>
<dbReference type="EMBL" id="JAROYP010000015">
    <property type="protein sequence ID" value="MDH5163501.1"/>
    <property type="molecule type" value="Genomic_DNA"/>
</dbReference>
<reference evidence="6" key="1">
    <citation type="submission" date="2023-03" db="EMBL/GenBank/DDBJ databases">
        <title>Bacterial isolates from washroom surfaces on a university campus.</title>
        <authorList>
            <person name="Holman D.B."/>
            <person name="Gzyl K.E."/>
            <person name="Taheri A.E."/>
        </authorList>
    </citation>
    <scope>NUCLEOTIDE SEQUENCE</scope>
    <source>
        <strain evidence="6">RD03</strain>
    </source>
</reference>
<feature type="transmembrane region" description="Helical" evidence="5">
    <location>
        <begin position="64"/>
        <end position="84"/>
    </location>
</feature>
<keyword evidence="4 5" id="KW-0472">Membrane</keyword>
<dbReference type="Pfam" id="PF07457">
    <property type="entry name" value="DUF1516"/>
    <property type="match status" value="1"/>
</dbReference>
<dbReference type="HAMAP" id="MF_01536">
    <property type="entry name" value="UPF0344"/>
    <property type="match status" value="1"/>
</dbReference>
<keyword evidence="1 5" id="KW-1003">Cell membrane</keyword>
<proteinExistence type="inferred from homology"/>
<comment type="caution">
    <text evidence="6">The sequence shown here is derived from an EMBL/GenBank/DDBJ whole genome shotgun (WGS) entry which is preliminary data.</text>
</comment>
<dbReference type="RefSeq" id="WP_280618223.1">
    <property type="nucleotide sequence ID" value="NZ_JAROYP010000015.1"/>
</dbReference>
<comment type="subcellular location">
    <subcellularLocation>
        <location evidence="5">Cell membrane</location>
        <topology evidence="5">Multi-pass membrane protein</topology>
    </subcellularLocation>
</comment>
<dbReference type="Proteomes" id="UP001159179">
    <property type="component" value="Unassembled WGS sequence"/>
</dbReference>
<evidence type="ECO:0000256" key="1">
    <source>
        <dbReference type="ARBA" id="ARBA00022475"/>
    </source>
</evidence>
<keyword evidence="2 5" id="KW-0812">Transmembrane</keyword>
<comment type="similarity">
    <text evidence="5">Belongs to the UPF0344 family.</text>
</comment>
<evidence type="ECO:0000256" key="5">
    <source>
        <dbReference type="HAMAP-Rule" id="MF_01536"/>
    </source>
</evidence>
<gene>
    <name evidence="6" type="ORF">P5X88_21425</name>
</gene>
<evidence type="ECO:0000256" key="4">
    <source>
        <dbReference type="ARBA" id="ARBA00023136"/>
    </source>
</evidence>
<evidence type="ECO:0000313" key="6">
    <source>
        <dbReference type="EMBL" id="MDH5163501.1"/>
    </source>
</evidence>
<organism evidence="6 7">
    <name type="scientific">Heyndrickxia oleronia</name>
    <dbReference type="NCBI Taxonomy" id="38875"/>
    <lineage>
        <taxon>Bacteria</taxon>
        <taxon>Bacillati</taxon>
        <taxon>Bacillota</taxon>
        <taxon>Bacilli</taxon>
        <taxon>Bacillales</taxon>
        <taxon>Bacillaceae</taxon>
        <taxon>Heyndrickxia</taxon>
    </lineage>
</organism>
<feature type="transmembrane region" description="Helical" evidence="5">
    <location>
        <begin position="6"/>
        <end position="26"/>
    </location>
</feature>